<dbReference type="EMBL" id="KN609577">
    <property type="protein sequence ID" value="KHJ78637.1"/>
    <property type="molecule type" value="Genomic_DNA"/>
</dbReference>
<evidence type="ECO:0000313" key="1">
    <source>
        <dbReference type="EMBL" id="KHJ78637.1"/>
    </source>
</evidence>
<protein>
    <submittedName>
        <fullName evidence="1">Uncharacterized protein</fullName>
    </submittedName>
</protein>
<gene>
    <name evidence="1" type="ORF">OESDEN_21740</name>
</gene>
<dbReference type="Pfam" id="PF03564">
    <property type="entry name" value="DUF1759"/>
    <property type="match status" value="1"/>
</dbReference>
<dbReference type="Proteomes" id="UP000053660">
    <property type="component" value="Unassembled WGS sequence"/>
</dbReference>
<sequence length="90" mass="10502">MAAHNYDAIDLNMKYLYLRSLLKGEAQIVVQDLEPGQNNYHQLVHALKKRYDCPRKTRALLHQQLKELQPTSEIASDMSNTWFRIPGILH</sequence>
<reference evidence="1 2" key="1">
    <citation type="submission" date="2014-03" db="EMBL/GenBank/DDBJ databases">
        <title>Draft genome of the hookworm Oesophagostomum dentatum.</title>
        <authorList>
            <person name="Mitreva M."/>
        </authorList>
    </citation>
    <scope>NUCLEOTIDE SEQUENCE [LARGE SCALE GENOMIC DNA]</scope>
    <source>
        <strain evidence="1 2">OD-Hann</strain>
    </source>
</reference>
<organism evidence="1 2">
    <name type="scientific">Oesophagostomum dentatum</name>
    <name type="common">Nodular worm</name>
    <dbReference type="NCBI Taxonomy" id="61180"/>
    <lineage>
        <taxon>Eukaryota</taxon>
        <taxon>Metazoa</taxon>
        <taxon>Ecdysozoa</taxon>
        <taxon>Nematoda</taxon>
        <taxon>Chromadorea</taxon>
        <taxon>Rhabditida</taxon>
        <taxon>Rhabditina</taxon>
        <taxon>Rhabditomorpha</taxon>
        <taxon>Strongyloidea</taxon>
        <taxon>Strongylidae</taxon>
        <taxon>Oesophagostomum</taxon>
    </lineage>
</organism>
<evidence type="ECO:0000313" key="2">
    <source>
        <dbReference type="Proteomes" id="UP000053660"/>
    </source>
</evidence>
<accession>A0A0B1S5A1</accession>
<dbReference type="AlphaFoldDB" id="A0A0B1S5A1"/>
<keyword evidence="2" id="KW-1185">Reference proteome</keyword>
<proteinExistence type="predicted"/>
<dbReference type="InterPro" id="IPR005312">
    <property type="entry name" value="DUF1759"/>
</dbReference>
<name>A0A0B1S5A1_OESDE</name>
<dbReference type="OrthoDB" id="5865523at2759"/>